<name>A0ABR1XLB8_9PEZI</name>
<accession>A0ABR1XLB8</accession>
<dbReference type="EMBL" id="JBBWUH010000008">
    <property type="protein sequence ID" value="KAK8159589.1"/>
    <property type="molecule type" value="Genomic_DNA"/>
</dbReference>
<evidence type="ECO:0000313" key="1">
    <source>
        <dbReference type="EMBL" id="KAK8159589.1"/>
    </source>
</evidence>
<evidence type="ECO:0000313" key="2">
    <source>
        <dbReference type="Proteomes" id="UP001456524"/>
    </source>
</evidence>
<sequence length="308" mass="33142">MRGCKARRLTKVFKDYVAVLVAVGAASRLGGGSGRVGLVGARPLLRLGGARLRSGLARGDGARGLRLCCLCRRLRCRRRRRRRRRRLGLLFFVHRLGHASRPTFHQDPSAIVVVPAHNVCRFGDCDLVRLLLLTTAWFSGTAAALRRKCTNLWARSGRARRRSVALVFGKVHMLPDAPTSAAFFCPVLAVLADRLGSVIPVAVVLRGAASAPRVVARDRDYGCFWMAASGDDIDVGGRAAGLEFELQGAGRLFMLSRGVGASVFGDDGGGHVGAEALAKLKVRAKKAECRVMATASSKETVERESTAK</sequence>
<organism evidence="1 2">
    <name type="scientific">Phyllosticta citrichinensis</name>
    <dbReference type="NCBI Taxonomy" id="1130410"/>
    <lineage>
        <taxon>Eukaryota</taxon>
        <taxon>Fungi</taxon>
        <taxon>Dikarya</taxon>
        <taxon>Ascomycota</taxon>
        <taxon>Pezizomycotina</taxon>
        <taxon>Dothideomycetes</taxon>
        <taxon>Dothideomycetes incertae sedis</taxon>
        <taxon>Botryosphaeriales</taxon>
        <taxon>Phyllostictaceae</taxon>
        <taxon>Phyllosticta</taxon>
    </lineage>
</organism>
<comment type="caution">
    <text evidence="1">The sequence shown here is derived from an EMBL/GenBank/DDBJ whole genome shotgun (WGS) entry which is preliminary data.</text>
</comment>
<dbReference type="Proteomes" id="UP001456524">
    <property type="component" value="Unassembled WGS sequence"/>
</dbReference>
<keyword evidence="2" id="KW-1185">Reference proteome</keyword>
<protein>
    <submittedName>
        <fullName evidence="1">Uncharacterized protein</fullName>
    </submittedName>
</protein>
<reference evidence="1 2" key="1">
    <citation type="journal article" date="2022" name="G3 (Bethesda)">
        <title>Enemy or ally: a genomic approach to elucidate the lifestyle of Phyllosticta citrichinaensis.</title>
        <authorList>
            <person name="Buijs V.A."/>
            <person name="Groenewald J.Z."/>
            <person name="Haridas S."/>
            <person name="LaButti K.M."/>
            <person name="Lipzen A."/>
            <person name="Martin F.M."/>
            <person name="Barry K."/>
            <person name="Grigoriev I.V."/>
            <person name="Crous P.W."/>
            <person name="Seidl M.F."/>
        </authorList>
    </citation>
    <scope>NUCLEOTIDE SEQUENCE [LARGE SCALE GENOMIC DNA]</scope>
    <source>
        <strain evidence="1 2">CBS 129764</strain>
    </source>
</reference>
<gene>
    <name evidence="1" type="ORF">IWX90DRAFT_304613</name>
</gene>
<proteinExistence type="predicted"/>